<keyword evidence="3" id="KW-1185">Reference proteome</keyword>
<feature type="compositionally biased region" description="Low complexity" evidence="1">
    <location>
        <begin position="230"/>
        <end position="240"/>
    </location>
</feature>
<feature type="compositionally biased region" description="Low complexity" evidence="1">
    <location>
        <begin position="257"/>
        <end position="278"/>
    </location>
</feature>
<reference evidence="3" key="1">
    <citation type="journal article" date="2019" name="Int. J. Syst. Evol. Microbiol.">
        <title>The Global Catalogue of Microorganisms (GCM) 10K type strain sequencing project: providing services to taxonomists for standard genome sequencing and annotation.</title>
        <authorList>
            <consortium name="The Broad Institute Genomics Platform"/>
            <consortium name="The Broad Institute Genome Sequencing Center for Infectious Disease"/>
            <person name="Wu L."/>
            <person name="Ma J."/>
        </authorList>
    </citation>
    <scope>NUCLEOTIDE SEQUENCE [LARGE SCALE GENOMIC DNA]</scope>
    <source>
        <strain evidence="3">CECT 7649</strain>
    </source>
</reference>
<evidence type="ECO:0000256" key="1">
    <source>
        <dbReference type="SAM" id="MobiDB-lite"/>
    </source>
</evidence>
<accession>A0ABW2P4C5</accession>
<evidence type="ECO:0000313" key="3">
    <source>
        <dbReference type="Proteomes" id="UP001596496"/>
    </source>
</evidence>
<organism evidence="2 3">
    <name type="scientific">Sphaerisporangium rhizosphaerae</name>
    <dbReference type="NCBI Taxonomy" id="2269375"/>
    <lineage>
        <taxon>Bacteria</taxon>
        <taxon>Bacillati</taxon>
        <taxon>Actinomycetota</taxon>
        <taxon>Actinomycetes</taxon>
        <taxon>Streptosporangiales</taxon>
        <taxon>Streptosporangiaceae</taxon>
        <taxon>Sphaerisporangium</taxon>
    </lineage>
</organism>
<gene>
    <name evidence="2" type="ORF">ACFQSB_14010</name>
</gene>
<dbReference type="Proteomes" id="UP001596496">
    <property type="component" value="Unassembled WGS sequence"/>
</dbReference>
<feature type="compositionally biased region" description="Low complexity" evidence="1">
    <location>
        <begin position="154"/>
        <end position="166"/>
    </location>
</feature>
<feature type="compositionally biased region" description="Low complexity" evidence="1">
    <location>
        <begin position="181"/>
        <end position="203"/>
    </location>
</feature>
<sequence>MNRFPRVLGVRTGYDPDQVDALIQRIEATLGRGVLDGPPITAEEIRSARFNAKLGGYNETAVDYALDAFVIAVEIRGDTAATGAPGSAPSPSAAAPVAASPAAAAESAWPKPVAAAESAWPRPAAPSEFARPKPAAPSDPAWPKPPGPPESARPRPAFEPFRPAPASGTPRPASLFEPADPLSAPAFSAPQAAPVPEPSVAAPMPGPSVAVPPSGAREGQTGAEGATSRVGVKGAKGSSGSEEDDDAPTLPGMPKVTARGPAAPEAGEASSERSGTGRPAAAWLEEQAARVERVLFRPARLGAGYNEDEVDVFLDHVVATLRGTGDHPLTAEQVRKATFSTVVFKTGYAVTQVDAFLAEIAGVLDRREALVGEQGQPV</sequence>
<comment type="caution">
    <text evidence="2">The sequence shown here is derived from an EMBL/GenBank/DDBJ whole genome shotgun (WGS) entry which is preliminary data.</text>
</comment>
<name>A0ABW2P4C5_9ACTN</name>
<proteinExistence type="predicted"/>
<feature type="compositionally biased region" description="Pro residues" evidence="1">
    <location>
        <begin position="134"/>
        <end position="151"/>
    </location>
</feature>
<dbReference type="RefSeq" id="WP_380826804.1">
    <property type="nucleotide sequence ID" value="NZ_JBHTCG010000008.1"/>
</dbReference>
<evidence type="ECO:0000313" key="2">
    <source>
        <dbReference type="EMBL" id="MFC7383331.1"/>
    </source>
</evidence>
<feature type="region of interest" description="Disordered" evidence="1">
    <location>
        <begin position="115"/>
        <end position="278"/>
    </location>
</feature>
<dbReference type="Gene3D" id="6.10.250.660">
    <property type="match status" value="2"/>
</dbReference>
<feature type="compositionally biased region" description="Low complexity" evidence="1">
    <location>
        <begin position="115"/>
        <end position="128"/>
    </location>
</feature>
<dbReference type="InterPro" id="IPR019933">
    <property type="entry name" value="DivIVA_domain"/>
</dbReference>
<protein>
    <submittedName>
        <fullName evidence="2">DivIVA domain-containing protein</fullName>
    </submittedName>
</protein>
<dbReference type="EMBL" id="JBHTCG010000008">
    <property type="protein sequence ID" value="MFC7383331.1"/>
    <property type="molecule type" value="Genomic_DNA"/>
</dbReference>
<dbReference type="NCBIfam" id="TIGR03544">
    <property type="entry name" value="DivI1A_domain"/>
    <property type="match status" value="3"/>
</dbReference>